<keyword evidence="5" id="KW-0949">S-adenosyl-L-methionine</keyword>
<protein>
    <recommendedName>
        <fullName evidence="2">site-specific DNA-methyltransferase (adenine-specific)</fullName>
        <ecNumber evidence="2">2.1.1.72</ecNumber>
    </recommendedName>
</protein>
<dbReference type="InterPro" id="IPR029063">
    <property type="entry name" value="SAM-dependent_MTases_sf"/>
</dbReference>
<evidence type="ECO:0000256" key="1">
    <source>
        <dbReference type="ARBA" id="ARBA00006594"/>
    </source>
</evidence>
<dbReference type="SUPFAM" id="SSF53335">
    <property type="entry name" value="S-adenosyl-L-methionine-dependent methyltransferases"/>
    <property type="match status" value="1"/>
</dbReference>
<dbReference type="InterPro" id="IPR002941">
    <property type="entry name" value="DNA_methylase_N4/N6"/>
</dbReference>
<evidence type="ECO:0000259" key="7">
    <source>
        <dbReference type="Pfam" id="PF01555"/>
    </source>
</evidence>
<dbReference type="GO" id="GO:0009007">
    <property type="term" value="F:site-specific DNA-methyltransferase (adenine-specific) activity"/>
    <property type="evidence" value="ECO:0007669"/>
    <property type="project" value="UniProtKB-EC"/>
</dbReference>
<evidence type="ECO:0000256" key="5">
    <source>
        <dbReference type="ARBA" id="ARBA00022691"/>
    </source>
</evidence>
<dbReference type="EMBL" id="HQ323645">
    <property type="protein sequence ID" value="ADO14694.1"/>
    <property type="molecule type" value="Genomic_DNA"/>
</dbReference>
<reference evidence="8" key="2">
    <citation type="journal article" date="2011" name="Nucleic Acids Res.">
        <title>Asymmetric DNA recognition by the OkrAI endonuclease, an isoschizomer of BamHI.</title>
        <authorList>
            <person name="Vanamee E.S."/>
            <person name="Viadiu H."/>
            <person name="Chan S.H."/>
            <person name="Ummat A."/>
            <person name="Hartline A.M."/>
            <person name="Xu S.Y."/>
            <person name="Aggarwal A.K."/>
        </authorList>
    </citation>
    <scope>NUCLEOTIDE SEQUENCE</scope>
    <source>
        <strain evidence="8">NEB 972</strain>
    </source>
</reference>
<accession>E2JKI5</accession>
<evidence type="ECO:0000256" key="4">
    <source>
        <dbReference type="ARBA" id="ARBA00022679"/>
    </source>
</evidence>
<name>E2JKI5_OCEKR</name>
<dbReference type="Pfam" id="PF01555">
    <property type="entry name" value="N6_N4_Mtase"/>
    <property type="match status" value="1"/>
</dbReference>
<feature type="domain" description="DNA methylase N-4/N-6" evidence="7">
    <location>
        <begin position="132"/>
        <end position="345"/>
    </location>
</feature>
<dbReference type="Gene3D" id="3.40.50.150">
    <property type="entry name" value="Vaccinia Virus protein VP39"/>
    <property type="match status" value="1"/>
</dbReference>
<dbReference type="GO" id="GO:0003677">
    <property type="term" value="F:DNA binding"/>
    <property type="evidence" value="ECO:0007669"/>
    <property type="project" value="InterPro"/>
</dbReference>
<organism evidence="8">
    <name type="scientific">Oceanobacter kriegii</name>
    <name type="common">Oceanospirillum kriegii</name>
    <dbReference type="NCBI Taxonomy" id="64972"/>
    <lineage>
        <taxon>Bacteria</taxon>
        <taxon>Pseudomonadati</taxon>
        <taxon>Pseudomonadota</taxon>
        <taxon>Gammaproteobacteria</taxon>
        <taxon>Oceanospirillales</taxon>
        <taxon>Oceanospirillaceae</taxon>
        <taxon>Oceanobacter</taxon>
    </lineage>
</organism>
<dbReference type="PRINTS" id="PR00506">
    <property type="entry name" value="D21N6MTFRASE"/>
</dbReference>
<gene>
    <name evidence="8" type="primary">okrAIM</name>
</gene>
<dbReference type="GO" id="GO:0008170">
    <property type="term" value="F:N-methyltransferase activity"/>
    <property type="evidence" value="ECO:0007669"/>
    <property type="project" value="InterPro"/>
</dbReference>
<keyword evidence="4" id="KW-0808">Transferase</keyword>
<dbReference type="AlphaFoldDB" id="E2JKI5"/>
<evidence type="ECO:0000313" key="8">
    <source>
        <dbReference type="EMBL" id="ADO14694.1"/>
    </source>
</evidence>
<proteinExistence type="inferred from homology"/>
<dbReference type="CDD" id="cd02440">
    <property type="entry name" value="AdoMet_MTases"/>
    <property type="match status" value="1"/>
</dbReference>
<dbReference type="GO" id="GO:0032259">
    <property type="term" value="P:methylation"/>
    <property type="evidence" value="ECO:0007669"/>
    <property type="project" value="UniProtKB-KW"/>
</dbReference>
<reference evidence="8" key="1">
    <citation type="submission" date="2010-09" db="EMBL/GenBank/DDBJ databases">
        <authorList>
            <person name="Xu S.-Y."/>
        </authorList>
    </citation>
    <scope>NUCLEOTIDE SEQUENCE</scope>
    <source>
        <strain evidence="8">NEB 972</strain>
    </source>
</reference>
<dbReference type="InterPro" id="IPR002052">
    <property type="entry name" value="DNA_methylase_N6_adenine_CS"/>
</dbReference>
<dbReference type="EC" id="2.1.1.72" evidence="2"/>
<evidence type="ECO:0000256" key="2">
    <source>
        <dbReference type="ARBA" id="ARBA00011900"/>
    </source>
</evidence>
<dbReference type="InterPro" id="IPR002295">
    <property type="entry name" value="N4/N6-MTase_EcoPI_Mod-like"/>
</dbReference>
<comment type="similarity">
    <text evidence="1">Belongs to the N(4)/N(6)-methyltransferase family.</text>
</comment>
<evidence type="ECO:0000256" key="3">
    <source>
        <dbReference type="ARBA" id="ARBA00022603"/>
    </source>
</evidence>
<sequence>MGYSDHFFKALNISVEDRKSLSEFSKRSGIPVKKLKYYNEGNVVPTGKDLEKILSTANLSEVLLRLKMGRLDKDILAAIQENAESVLAEIDGFNPVVDSPEVDCTLEFETRLGKLYRGDCYSLLKSMESDSVDLIFSDPPFNLDKIYPSDMDDNIKVDKYIGWSQEWIKECARVLKPGGALFMWNLPKWNVALGSFVDGLLTFRNWIGVDIKYSLPIRNRLYPSHYSLMYYIKGEKPNSFHPDRLAMDVCPKCYGDLKDYGGYKDKMNPLGINLSDVWYDIPPVRHAKYKRRKGSNELSLKLLDRIIEMASDEGDLVFDPFGGSGTTYMAAELKGRRWVGCELGPTDIIKERFSLIEEERDILNGYRGRVNALFPEKTRSEREKRGLWTCETFSKNEQSELFDKNLK</sequence>
<keyword evidence="3" id="KW-0489">Methyltransferase</keyword>
<evidence type="ECO:0000256" key="6">
    <source>
        <dbReference type="ARBA" id="ARBA00047942"/>
    </source>
</evidence>
<dbReference type="PROSITE" id="PS00092">
    <property type="entry name" value="N6_MTASE"/>
    <property type="match status" value="1"/>
</dbReference>
<comment type="catalytic activity">
    <reaction evidence="6">
        <text>a 2'-deoxyadenosine in DNA + S-adenosyl-L-methionine = an N(6)-methyl-2'-deoxyadenosine in DNA + S-adenosyl-L-homocysteine + H(+)</text>
        <dbReference type="Rhea" id="RHEA:15197"/>
        <dbReference type="Rhea" id="RHEA-COMP:12418"/>
        <dbReference type="Rhea" id="RHEA-COMP:12419"/>
        <dbReference type="ChEBI" id="CHEBI:15378"/>
        <dbReference type="ChEBI" id="CHEBI:57856"/>
        <dbReference type="ChEBI" id="CHEBI:59789"/>
        <dbReference type="ChEBI" id="CHEBI:90615"/>
        <dbReference type="ChEBI" id="CHEBI:90616"/>
        <dbReference type="EC" id="2.1.1.72"/>
    </reaction>
</comment>